<dbReference type="AlphaFoldDB" id="A0ABD0LBS3"/>
<proteinExistence type="predicted"/>
<comment type="caution">
    <text evidence="1">The sequence shown here is derived from an EMBL/GenBank/DDBJ whole genome shotgun (WGS) entry which is preliminary data.</text>
</comment>
<keyword evidence="2" id="KW-1185">Reference proteome</keyword>
<accession>A0ABD0LBS3</accession>
<dbReference type="EMBL" id="JACVVK020000063">
    <property type="protein sequence ID" value="KAK7496853.1"/>
    <property type="molecule type" value="Genomic_DNA"/>
</dbReference>
<gene>
    <name evidence="1" type="ORF">BaRGS_00011833</name>
</gene>
<evidence type="ECO:0000313" key="2">
    <source>
        <dbReference type="Proteomes" id="UP001519460"/>
    </source>
</evidence>
<reference evidence="1 2" key="1">
    <citation type="journal article" date="2023" name="Sci. Data">
        <title>Genome assembly of the Korean intertidal mud-creeper Batillaria attramentaria.</title>
        <authorList>
            <person name="Patra A.K."/>
            <person name="Ho P.T."/>
            <person name="Jun S."/>
            <person name="Lee S.J."/>
            <person name="Kim Y."/>
            <person name="Won Y.J."/>
        </authorList>
    </citation>
    <scope>NUCLEOTIDE SEQUENCE [LARGE SCALE GENOMIC DNA]</scope>
    <source>
        <strain evidence="1">Wonlab-2016</strain>
    </source>
</reference>
<evidence type="ECO:0000313" key="1">
    <source>
        <dbReference type="EMBL" id="KAK7496853.1"/>
    </source>
</evidence>
<dbReference type="Proteomes" id="UP001519460">
    <property type="component" value="Unassembled WGS sequence"/>
</dbReference>
<organism evidence="1 2">
    <name type="scientific">Batillaria attramentaria</name>
    <dbReference type="NCBI Taxonomy" id="370345"/>
    <lineage>
        <taxon>Eukaryota</taxon>
        <taxon>Metazoa</taxon>
        <taxon>Spiralia</taxon>
        <taxon>Lophotrochozoa</taxon>
        <taxon>Mollusca</taxon>
        <taxon>Gastropoda</taxon>
        <taxon>Caenogastropoda</taxon>
        <taxon>Sorbeoconcha</taxon>
        <taxon>Cerithioidea</taxon>
        <taxon>Batillariidae</taxon>
        <taxon>Batillaria</taxon>
    </lineage>
</organism>
<protein>
    <submittedName>
        <fullName evidence="1">Uncharacterized protein</fullName>
    </submittedName>
</protein>
<sequence length="95" mass="10206">MPSRSNGKSQVLLTLRTSGDSQFSDHEHVQARRLHGADLVVDGVKLAEAVTVDASVSNALSAAPERVLPFAGQMAQTPIKFHVAYTLLPHMSVEL</sequence>
<name>A0ABD0LBS3_9CAEN</name>